<reference evidence="14 15" key="1">
    <citation type="submission" date="2014-07" db="EMBL/GenBank/DDBJ databases">
        <title>Tepidicaulis marinum gen. nov., sp. nov., a novel marine bacterium denitrifying nitrate to nitrous oxide strictly under microaerobic conditions.</title>
        <authorList>
            <person name="Takeuchi M."/>
            <person name="Yamagishi T."/>
            <person name="Kamagata Y."/>
            <person name="Oshima K."/>
            <person name="Hattori M."/>
            <person name="Katayama T."/>
            <person name="Hanada S."/>
            <person name="Tamaki H."/>
            <person name="Marumo K."/>
            <person name="Maeda H."/>
            <person name="Nedachi M."/>
            <person name="Iwasaki W."/>
            <person name="Suwa Y."/>
            <person name="Sakata S."/>
        </authorList>
    </citation>
    <scope>NUCLEOTIDE SEQUENCE [LARGE SCALE GENOMIC DNA]</scope>
    <source>
        <strain evidence="14 15">MA2</strain>
    </source>
</reference>
<proteinExistence type="inferred from homology"/>
<feature type="domain" description="TonB-dependent receptor-like beta-barrel" evidence="12">
    <location>
        <begin position="221"/>
        <end position="626"/>
    </location>
</feature>
<keyword evidence="6" id="KW-0406">Ion transport</keyword>
<dbReference type="Gene3D" id="2.170.130.10">
    <property type="entry name" value="TonB-dependent receptor, plug domain"/>
    <property type="match status" value="1"/>
</dbReference>
<evidence type="ECO:0000259" key="13">
    <source>
        <dbReference type="Pfam" id="PF07715"/>
    </source>
</evidence>
<comment type="similarity">
    <text evidence="10 11">Belongs to the TonB-dependent receptor family.</text>
</comment>
<evidence type="ECO:0000256" key="4">
    <source>
        <dbReference type="ARBA" id="ARBA00022692"/>
    </source>
</evidence>
<comment type="subcellular location">
    <subcellularLocation>
        <location evidence="1 10">Cell outer membrane</location>
        <topology evidence="1 10">Multi-pass membrane protein</topology>
    </subcellularLocation>
</comment>
<keyword evidence="3 10" id="KW-1134">Transmembrane beta strand</keyword>
<dbReference type="EMBL" id="BBIO01000015">
    <property type="protein sequence ID" value="GAK46147.1"/>
    <property type="molecule type" value="Genomic_DNA"/>
</dbReference>
<evidence type="ECO:0000256" key="2">
    <source>
        <dbReference type="ARBA" id="ARBA00022448"/>
    </source>
</evidence>
<dbReference type="SUPFAM" id="SSF56935">
    <property type="entry name" value="Porins"/>
    <property type="match status" value="1"/>
</dbReference>
<protein>
    <submittedName>
        <fullName evidence="14">TonB-dependent receptor plug</fullName>
    </submittedName>
</protein>
<dbReference type="InterPro" id="IPR012910">
    <property type="entry name" value="Plug_dom"/>
</dbReference>
<dbReference type="InterPro" id="IPR036942">
    <property type="entry name" value="Beta-barrel_TonB_sf"/>
</dbReference>
<evidence type="ECO:0000256" key="5">
    <source>
        <dbReference type="ARBA" id="ARBA00022729"/>
    </source>
</evidence>
<dbReference type="PANTHER" id="PTHR30069:SF53">
    <property type="entry name" value="COLICIN I RECEPTOR-RELATED"/>
    <property type="match status" value="1"/>
</dbReference>
<dbReference type="Pfam" id="PF00593">
    <property type="entry name" value="TonB_dep_Rec_b-barrel"/>
    <property type="match status" value="1"/>
</dbReference>
<dbReference type="GO" id="GO:0009279">
    <property type="term" value="C:cell outer membrane"/>
    <property type="evidence" value="ECO:0007669"/>
    <property type="project" value="UniProtKB-SubCell"/>
</dbReference>
<accession>A0A081BDM9</accession>
<keyword evidence="7 11" id="KW-0798">TonB box</keyword>
<dbReference type="Gene3D" id="2.40.170.20">
    <property type="entry name" value="TonB-dependent receptor, beta-barrel domain"/>
    <property type="match status" value="1"/>
</dbReference>
<evidence type="ECO:0000256" key="1">
    <source>
        <dbReference type="ARBA" id="ARBA00004571"/>
    </source>
</evidence>
<evidence type="ECO:0000256" key="11">
    <source>
        <dbReference type="RuleBase" id="RU003357"/>
    </source>
</evidence>
<evidence type="ECO:0000259" key="12">
    <source>
        <dbReference type="Pfam" id="PF00593"/>
    </source>
</evidence>
<evidence type="ECO:0000313" key="15">
    <source>
        <dbReference type="Proteomes" id="UP000028702"/>
    </source>
</evidence>
<keyword evidence="9 10" id="KW-0998">Cell outer membrane</keyword>
<evidence type="ECO:0000256" key="7">
    <source>
        <dbReference type="ARBA" id="ARBA00023077"/>
    </source>
</evidence>
<gene>
    <name evidence="14" type="ORF">M2A_2646</name>
</gene>
<evidence type="ECO:0000313" key="14">
    <source>
        <dbReference type="EMBL" id="GAK46147.1"/>
    </source>
</evidence>
<keyword evidence="5" id="KW-0732">Signal</keyword>
<evidence type="ECO:0000256" key="9">
    <source>
        <dbReference type="ARBA" id="ARBA00023237"/>
    </source>
</evidence>
<dbReference type="STRING" id="1333998.M2A_2646"/>
<keyword evidence="14" id="KW-0675">Receptor</keyword>
<dbReference type="PANTHER" id="PTHR30069">
    <property type="entry name" value="TONB-DEPENDENT OUTER MEMBRANE RECEPTOR"/>
    <property type="match status" value="1"/>
</dbReference>
<evidence type="ECO:0000256" key="8">
    <source>
        <dbReference type="ARBA" id="ARBA00023136"/>
    </source>
</evidence>
<dbReference type="CDD" id="cd01347">
    <property type="entry name" value="ligand_gated_channel"/>
    <property type="match status" value="1"/>
</dbReference>
<dbReference type="Proteomes" id="UP000028702">
    <property type="component" value="Unassembled WGS sequence"/>
</dbReference>
<dbReference type="RefSeq" id="WP_045448431.1">
    <property type="nucleotide sequence ID" value="NZ_BBIO01000015.1"/>
</dbReference>
<dbReference type="InterPro" id="IPR039426">
    <property type="entry name" value="TonB-dep_rcpt-like"/>
</dbReference>
<name>A0A081BDM9_9HYPH</name>
<feature type="domain" description="TonB-dependent receptor plug" evidence="13">
    <location>
        <begin position="51"/>
        <end position="158"/>
    </location>
</feature>
<evidence type="ECO:0000256" key="3">
    <source>
        <dbReference type="ARBA" id="ARBA00022452"/>
    </source>
</evidence>
<dbReference type="InterPro" id="IPR037066">
    <property type="entry name" value="Plug_dom_sf"/>
</dbReference>
<keyword evidence="15" id="KW-1185">Reference proteome</keyword>
<dbReference type="AlphaFoldDB" id="A0A081BDM9"/>
<dbReference type="Pfam" id="PF07715">
    <property type="entry name" value="Plug"/>
    <property type="match status" value="1"/>
</dbReference>
<keyword evidence="4 10" id="KW-0812">Transmembrane</keyword>
<dbReference type="PROSITE" id="PS52016">
    <property type="entry name" value="TONB_DEPENDENT_REC_3"/>
    <property type="match status" value="1"/>
</dbReference>
<evidence type="ECO:0000256" key="10">
    <source>
        <dbReference type="PROSITE-ProRule" id="PRU01360"/>
    </source>
</evidence>
<evidence type="ECO:0000256" key="6">
    <source>
        <dbReference type="ARBA" id="ARBA00023065"/>
    </source>
</evidence>
<comment type="caution">
    <text evidence="14">The sequence shown here is derived from an EMBL/GenBank/DDBJ whole genome shotgun (WGS) entry which is preliminary data.</text>
</comment>
<dbReference type="InterPro" id="IPR000531">
    <property type="entry name" value="Beta-barrel_TonB"/>
</dbReference>
<keyword evidence="8 10" id="KW-0472">Membrane</keyword>
<dbReference type="GO" id="GO:0006811">
    <property type="term" value="P:monoatomic ion transport"/>
    <property type="evidence" value="ECO:0007669"/>
    <property type="project" value="UniProtKB-KW"/>
</dbReference>
<dbReference type="GO" id="GO:0015889">
    <property type="term" value="P:cobalamin transport"/>
    <property type="evidence" value="ECO:0007669"/>
    <property type="project" value="TreeGrafter"/>
</dbReference>
<sequence>MVHFNEARRIAALLGSTALFTTLWTGLAQADRQIIAPDILVSAPAGPAPIEQVGSSVSVITADDIERRQYRTVGEALQGVPGLHIVQSGSKGSVTSVFSRGGNSNHTLVLLNGIEINDPGAPAGAFDFSTLTTENVERIEVIRGPQSGLYGSAALGGVINIITKKGEGALRTSVRAELGSLGTFNTAALADGSYAGIGYALSLSRQATDGSDITPQHLRGGFAEEEDGNENTALSLQLDTDLSDTLSAFTFGQYINSNADTDNSLPQDFNAVAKNQEIFLSGGLNGNFYGGAYRPVLTLAYTDYTRVIIDHPDAANLNTNQESANEGTRSVAKLENFVTLGNHTLNLAGEYKYEELEARGFRDFGFGFVQQLRSEADEYTTSFWLSDRVTFGERFFASASVRYDNPENFGDEVTYTLTPGYYHPETDTRLTASYGTGFKVPSLFERYGFTPNSFGNAFRGNPNLEPEESEGWEVGLEQGFLGGRIQTGLTYFDTDYENAIITVFLPSFDSTTTNVNEFNAHGVESFIDVEISDALSARADYTFTVVDTQPLRGGQSRRPRHKVHGTLDWQAMEDARLGLAVTWVDLYRDVDRVSGGLIEGDNYTVVDLTGSKDIGPHFQVFGRVNNAFDAAYEPADGFEAPGREFLMGVKVTF</sequence>
<organism evidence="14 15">
    <name type="scientific">Tepidicaulis marinus</name>
    <dbReference type="NCBI Taxonomy" id="1333998"/>
    <lineage>
        <taxon>Bacteria</taxon>
        <taxon>Pseudomonadati</taxon>
        <taxon>Pseudomonadota</taxon>
        <taxon>Alphaproteobacteria</taxon>
        <taxon>Hyphomicrobiales</taxon>
        <taxon>Parvibaculaceae</taxon>
        <taxon>Tepidicaulis</taxon>
    </lineage>
</organism>
<dbReference type="eggNOG" id="COG4206">
    <property type="taxonomic scope" value="Bacteria"/>
</dbReference>
<keyword evidence="2 10" id="KW-0813">Transport</keyword>